<comment type="caution">
    <text evidence="1">The sequence shown here is derived from an EMBL/GenBank/DDBJ whole genome shotgun (WGS) entry which is preliminary data.</text>
</comment>
<gene>
    <name evidence="1" type="ORF">PGLA1383_LOCUS7307</name>
</gene>
<accession>A0A813DQB6</accession>
<proteinExistence type="predicted"/>
<evidence type="ECO:0000313" key="2">
    <source>
        <dbReference type="Proteomes" id="UP000654075"/>
    </source>
</evidence>
<dbReference type="EMBL" id="CAJNNV010003179">
    <property type="protein sequence ID" value="CAE8588508.1"/>
    <property type="molecule type" value="Genomic_DNA"/>
</dbReference>
<evidence type="ECO:0000313" key="1">
    <source>
        <dbReference type="EMBL" id="CAE8588508.1"/>
    </source>
</evidence>
<keyword evidence="2" id="KW-1185">Reference proteome</keyword>
<organism evidence="1 2">
    <name type="scientific">Polarella glacialis</name>
    <name type="common">Dinoflagellate</name>
    <dbReference type="NCBI Taxonomy" id="89957"/>
    <lineage>
        <taxon>Eukaryota</taxon>
        <taxon>Sar</taxon>
        <taxon>Alveolata</taxon>
        <taxon>Dinophyceae</taxon>
        <taxon>Suessiales</taxon>
        <taxon>Suessiaceae</taxon>
        <taxon>Polarella</taxon>
    </lineage>
</organism>
<protein>
    <submittedName>
        <fullName evidence="1">Uncharacterized protein</fullName>
    </submittedName>
</protein>
<name>A0A813DQB6_POLGL</name>
<dbReference type="Proteomes" id="UP000654075">
    <property type="component" value="Unassembled WGS sequence"/>
</dbReference>
<reference evidence="1" key="1">
    <citation type="submission" date="2021-02" db="EMBL/GenBank/DDBJ databases">
        <authorList>
            <person name="Dougan E. K."/>
            <person name="Rhodes N."/>
            <person name="Thang M."/>
            <person name="Chan C."/>
        </authorList>
    </citation>
    <scope>NUCLEOTIDE SEQUENCE</scope>
</reference>
<feature type="non-terminal residue" evidence="1">
    <location>
        <position position="1"/>
    </location>
</feature>
<dbReference type="AlphaFoldDB" id="A0A813DQB6"/>
<sequence length="114" mass="11549">NANSAAALAALRAAKGASPASPCSSLGTPREFVSAAPLSGRGRTAAGFVRSGLYPSELSGRSARGFPDNTQAPTREPGFVASREVAAAFASARARYCELQAAAEHVGNARSVRS</sequence>